<dbReference type="Proteomes" id="UP000261704">
    <property type="component" value="Chromosome"/>
</dbReference>
<evidence type="ECO:0000259" key="2">
    <source>
        <dbReference type="PROSITE" id="PS50240"/>
    </source>
</evidence>
<dbReference type="PRINTS" id="PR00722">
    <property type="entry name" value="CHYMOTRYPSIN"/>
</dbReference>
<dbReference type="PANTHER" id="PTHR15462:SF8">
    <property type="entry name" value="SERINE PROTEASE"/>
    <property type="match status" value="1"/>
</dbReference>
<dbReference type="PROSITE" id="PS50240">
    <property type="entry name" value="TRYPSIN_DOM"/>
    <property type="match status" value="1"/>
</dbReference>
<dbReference type="Pfam" id="PF00089">
    <property type="entry name" value="Trypsin"/>
    <property type="match status" value="1"/>
</dbReference>
<dbReference type="InterPro" id="IPR009003">
    <property type="entry name" value="Peptidase_S1_PA"/>
</dbReference>
<dbReference type="AlphaFoldDB" id="A0A347UKB3"/>
<dbReference type="Gene3D" id="2.40.10.10">
    <property type="entry name" value="Trypsin-like serine proteases"/>
    <property type="match status" value="2"/>
</dbReference>
<evidence type="ECO:0000313" key="3">
    <source>
        <dbReference type="EMBL" id="AXX99291.1"/>
    </source>
</evidence>
<sequence length="272" mass="29297">MRFFLSVLVFLAGFASVGYSEEHSGLRAMITGDDSRGWEAVGRLNIAGNSMCTGALIAPDLVLTAAHCMFDKDSRKQVDATKIEFLAGWRGGRATAYARVKRAVVHPDYTYAVNSSDIRVRNDIAVLQLTRPIQKTSITPFATGPRPRKGATVGVVSYARGRSDSPSIEESCRVLARQSGNLIMSCDVDFGASGAPVFNMENGNPQIVSVVSAMAEVQGRKVALGMSLAEPLEVVLAKLKETEGPFQKVEPASQRIILRGPLDHTGAKFVRP</sequence>
<dbReference type="PROSITE" id="PS00134">
    <property type="entry name" value="TRYPSIN_HIS"/>
    <property type="match status" value="1"/>
</dbReference>
<reference evidence="3 4" key="1">
    <citation type="submission" date="2018-09" db="EMBL/GenBank/DDBJ databases">
        <title>Profundibacter amoris BAR1 gen. nov., sp. nov., a new member of the Roseobacter clade isolated at Lokis Castle Vent Field on the Arctic Mid-Oceanic Ridge.</title>
        <authorList>
            <person name="Le Moine Bauer S."/>
            <person name="Sjoeberg A.G."/>
            <person name="L'Haridon S."/>
            <person name="Stokke R."/>
            <person name="Roalkvam I."/>
            <person name="Steen I.H."/>
            <person name="Dahle H."/>
        </authorList>
    </citation>
    <scope>NUCLEOTIDE SEQUENCE [LARGE SCALE GENOMIC DNA]</scope>
    <source>
        <strain evidence="3 4">BAR1</strain>
    </source>
</reference>
<gene>
    <name evidence="3" type="ORF">BAR1_15940</name>
</gene>
<evidence type="ECO:0000256" key="1">
    <source>
        <dbReference type="ARBA" id="ARBA00022729"/>
    </source>
</evidence>
<accession>A0A347UKB3</accession>
<feature type="domain" description="Peptidase S1" evidence="2">
    <location>
        <begin position="16"/>
        <end position="226"/>
    </location>
</feature>
<protein>
    <submittedName>
        <fullName evidence="3">S1 family peptidase</fullName>
    </submittedName>
</protein>
<dbReference type="InterPro" id="IPR001314">
    <property type="entry name" value="Peptidase_S1A"/>
</dbReference>
<evidence type="ECO:0000313" key="4">
    <source>
        <dbReference type="Proteomes" id="UP000261704"/>
    </source>
</evidence>
<dbReference type="KEGG" id="pamo:BAR1_15940"/>
<proteinExistence type="predicted"/>
<dbReference type="EMBL" id="CP032125">
    <property type="protein sequence ID" value="AXX99291.1"/>
    <property type="molecule type" value="Genomic_DNA"/>
</dbReference>
<dbReference type="GO" id="GO:0006508">
    <property type="term" value="P:proteolysis"/>
    <property type="evidence" value="ECO:0007669"/>
    <property type="project" value="InterPro"/>
</dbReference>
<dbReference type="InterPro" id="IPR043504">
    <property type="entry name" value="Peptidase_S1_PA_chymotrypsin"/>
</dbReference>
<keyword evidence="4" id="KW-1185">Reference proteome</keyword>
<dbReference type="InterPro" id="IPR001254">
    <property type="entry name" value="Trypsin_dom"/>
</dbReference>
<organism evidence="3 4">
    <name type="scientific">Profundibacter amoris</name>
    <dbReference type="NCBI Taxonomy" id="2171755"/>
    <lineage>
        <taxon>Bacteria</taxon>
        <taxon>Pseudomonadati</taxon>
        <taxon>Pseudomonadota</taxon>
        <taxon>Alphaproteobacteria</taxon>
        <taxon>Rhodobacterales</taxon>
        <taxon>Paracoccaceae</taxon>
        <taxon>Profundibacter</taxon>
    </lineage>
</organism>
<name>A0A347UKB3_9RHOB</name>
<keyword evidence="1" id="KW-0732">Signal</keyword>
<dbReference type="OrthoDB" id="267336at2"/>
<dbReference type="SUPFAM" id="SSF50494">
    <property type="entry name" value="Trypsin-like serine proteases"/>
    <property type="match status" value="1"/>
</dbReference>
<dbReference type="InterPro" id="IPR018114">
    <property type="entry name" value="TRYPSIN_HIS"/>
</dbReference>
<dbReference type="PANTHER" id="PTHR15462">
    <property type="entry name" value="SERINE PROTEASE"/>
    <property type="match status" value="1"/>
</dbReference>
<dbReference type="InterPro" id="IPR050966">
    <property type="entry name" value="Glutamyl_endopeptidase"/>
</dbReference>
<dbReference type="RefSeq" id="WP_118943943.1">
    <property type="nucleotide sequence ID" value="NZ_CP032125.1"/>
</dbReference>
<dbReference type="GO" id="GO:0004252">
    <property type="term" value="F:serine-type endopeptidase activity"/>
    <property type="evidence" value="ECO:0007669"/>
    <property type="project" value="InterPro"/>
</dbReference>